<feature type="non-terminal residue" evidence="1">
    <location>
        <position position="49"/>
    </location>
</feature>
<dbReference type="AlphaFoldDB" id="A0A392SKM5"/>
<keyword evidence="2" id="KW-1185">Reference proteome</keyword>
<protein>
    <submittedName>
        <fullName evidence="1">Uncharacterized protein</fullName>
    </submittedName>
</protein>
<comment type="caution">
    <text evidence="1">The sequence shown here is derived from an EMBL/GenBank/DDBJ whole genome shotgun (WGS) entry which is preliminary data.</text>
</comment>
<reference evidence="1 2" key="1">
    <citation type="journal article" date="2018" name="Front. Plant Sci.">
        <title>Red Clover (Trifolium pratense) and Zigzag Clover (T. medium) - A Picture of Genomic Similarities and Differences.</title>
        <authorList>
            <person name="Dluhosova J."/>
            <person name="Istvanek J."/>
            <person name="Nedelnik J."/>
            <person name="Repkova J."/>
        </authorList>
    </citation>
    <scope>NUCLEOTIDE SEQUENCE [LARGE SCALE GENOMIC DNA]</scope>
    <source>
        <strain evidence="2">cv. 10/8</strain>
        <tissue evidence="1">Leaf</tissue>
    </source>
</reference>
<dbReference type="EMBL" id="LXQA010394404">
    <property type="protein sequence ID" value="MCI48997.1"/>
    <property type="molecule type" value="Genomic_DNA"/>
</dbReference>
<evidence type="ECO:0000313" key="2">
    <source>
        <dbReference type="Proteomes" id="UP000265520"/>
    </source>
</evidence>
<proteinExistence type="predicted"/>
<accession>A0A392SKM5</accession>
<dbReference type="Proteomes" id="UP000265520">
    <property type="component" value="Unassembled WGS sequence"/>
</dbReference>
<evidence type="ECO:0000313" key="1">
    <source>
        <dbReference type="EMBL" id="MCI48997.1"/>
    </source>
</evidence>
<sequence>MIHKSSTVAEMFALGWGLEGKRGCGGDSCGRERRRCWGSVRLYFTTLFC</sequence>
<organism evidence="1 2">
    <name type="scientific">Trifolium medium</name>
    <dbReference type="NCBI Taxonomy" id="97028"/>
    <lineage>
        <taxon>Eukaryota</taxon>
        <taxon>Viridiplantae</taxon>
        <taxon>Streptophyta</taxon>
        <taxon>Embryophyta</taxon>
        <taxon>Tracheophyta</taxon>
        <taxon>Spermatophyta</taxon>
        <taxon>Magnoliopsida</taxon>
        <taxon>eudicotyledons</taxon>
        <taxon>Gunneridae</taxon>
        <taxon>Pentapetalae</taxon>
        <taxon>rosids</taxon>
        <taxon>fabids</taxon>
        <taxon>Fabales</taxon>
        <taxon>Fabaceae</taxon>
        <taxon>Papilionoideae</taxon>
        <taxon>50 kb inversion clade</taxon>
        <taxon>NPAAA clade</taxon>
        <taxon>Hologalegina</taxon>
        <taxon>IRL clade</taxon>
        <taxon>Trifolieae</taxon>
        <taxon>Trifolium</taxon>
    </lineage>
</organism>
<name>A0A392SKM5_9FABA</name>